<dbReference type="HAMAP" id="MF_00074">
    <property type="entry name" value="16SrRNA_methyltr_G"/>
    <property type="match status" value="1"/>
</dbReference>
<dbReference type="PATRIC" id="fig|1588748.3.peg.1233"/>
<keyword evidence="1 6" id="KW-0963">Cytoplasm</keyword>
<evidence type="ECO:0000256" key="2">
    <source>
        <dbReference type="ARBA" id="ARBA00022552"/>
    </source>
</evidence>
<evidence type="ECO:0000256" key="6">
    <source>
        <dbReference type="HAMAP-Rule" id="MF_00074"/>
    </source>
</evidence>
<keyword evidence="2 6" id="KW-0698">rRNA processing</keyword>
<dbReference type="PIRSF" id="PIRSF003078">
    <property type="entry name" value="GidB"/>
    <property type="match status" value="1"/>
</dbReference>
<protein>
    <recommendedName>
        <fullName evidence="6">Ribosomal RNA small subunit methyltransferase G</fullName>
        <ecNumber evidence="6">2.1.1.-</ecNumber>
    </recommendedName>
    <alternativeName>
        <fullName evidence="6">16S rRNA 7-methylguanosine methyltransferase</fullName>
        <shortName evidence="6">16S rRNA m7G methyltransferase</shortName>
    </alternativeName>
</protein>
<feature type="binding site" evidence="6">
    <location>
        <position position="147"/>
    </location>
    <ligand>
        <name>S-adenosyl-L-methionine</name>
        <dbReference type="ChEBI" id="CHEBI:59789"/>
    </ligand>
</feature>
<feature type="binding site" evidence="6">
    <location>
        <position position="82"/>
    </location>
    <ligand>
        <name>S-adenosyl-L-methionine</name>
        <dbReference type="ChEBI" id="CHEBI:59789"/>
    </ligand>
</feature>
<gene>
    <name evidence="6" type="primary">rsmG</name>
    <name evidence="7" type="ORF">HMPREF3182_01276</name>
</gene>
<dbReference type="STRING" id="1588748.HMPREF3182_01276"/>
<dbReference type="EMBL" id="LSDT01000046">
    <property type="protein sequence ID" value="KXB90521.1"/>
    <property type="molecule type" value="Genomic_DNA"/>
</dbReference>
<evidence type="ECO:0000256" key="4">
    <source>
        <dbReference type="ARBA" id="ARBA00022679"/>
    </source>
</evidence>
<dbReference type="GO" id="GO:0070043">
    <property type="term" value="F:rRNA (guanine-N7-)-methyltransferase activity"/>
    <property type="evidence" value="ECO:0007669"/>
    <property type="project" value="UniProtKB-UniRule"/>
</dbReference>
<comment type="caution">
    <text evidence="7">The sequence shown here is derived from an EMBL/GenBank/DDBJ whole genome shotgun (WGS) entry which is preliminary data.</text>
</comment>
<dbReference type="Pfam" id="PF02527">
    <property type="entry name" value="GidB"/>
    <property type="match status" value="1"/>
</dbReference>
<evidence type="ECO:0000313" key="8">
    <source>
        <dbReference type="Proteomes" id="UP000070160"/>
    </source>
</evidence>
<dbReference type="CDD" id="cd02440">
    <property type="entry name" value="AdoMet_MTases"/>
    <property type="match status" value="1"/>
</dbReference>
<organism evidence="7 8">
    <name type="scientific">Megasphaera hutchinsoni</name>
    <dbReference type="NCBI Taxonomy" id="1588748"/>
    <lineage>
        <taxon>Bacteria</taxon>
        <taxon>Bacillati</taxon>
        <taxon>Bacillota</taxon>
        <taxon>Negativicutes</taxon>
        <taxon>Veillonellales</taxon>
        <taxon>Veillonellaceae</taxon>
        <taxon>Megasphaera</taxon>
    </lineage>
</organism>
<keyword evidence="4 6" id="KW-0808">Transferase</keyword>
<dbReference type="FunFam" id="3.40.50.150:FF:000041">
    <property type="entry name" value="Ribosomal RNA small subunit methyltransferase G"/>
    <property type="match status" value="1"/>
</dbReference>
<feature type="binding site" evidence="6">
    <location>
        <position position="77"/>
    </location>
    <ligand>
        <name>S-adenosyl-L-methionine</name>
        <dbReference type="ChEBI" id="CHEBI:59789"/>
    </ligand>
</feature>
<evidence type="ECO:0000313" key="7">
    <source>
        <dbReference type="EMBL" id="KXB90521.1"/>
    </source>
</evidence>
<dbReference type="Gene3D" id="3.40.50.150">
    <property type="entry name" value="Vaccinia Virus protein VP39"/>
    <property type="match status" value="1"/>
</dbReference>
<dbReference type="PANTHER" id="PTHR31760">
    <property type="entry name" value="S-ADENOSYL-L-METHIONINE-DEPENDENT METHYLTRANSFERASES SUPERFAMILY PROTEIN"/>
    <property type="match status" value="1"/>
</dbReference>
<comment type="subcellular location">
    <subcellularLocation>
        <location evidence="6">Cytoplasm</location>
    </subcellularLocation>
</comment>
<evidence type="ECO:0000256" key="5">
    <source>
        <dbReference type="ARBA" id="ARBA00022691"/>
    </source>
</evidence>
<dbReference type="Proteomes" id="UP000070160">
    <property type="component" value="Unassembled WGS sequence"/>
</dbReference>
<proteinExistence type="inferred from homology"/>
<dbReference type="GO" id="GO:0005829">
    <property type="term" value="C:cytosol"/>
    <property type="evidence" value="ECO:0007669"/>
    <property type="project" value="TreeGrafter"/>
</dbReference>
<dbReference type="EC" id="2.1.1.-" evidence="6"/>
<dbReference type="SUPFAM" id="SSF53335">
    <property type="entry name" value="S-adenosyl-L-methionine-dependent methyltransferases"/>
    <property type="match status" value="1"/>
</dbReference>
<keyword evidence="3 6" id="KW-0489">Methyltransferase</keyword>
<dbReference type="RefSeq" id="WP_062486201.1">
    <property type="nucleotide sequence ID" value="NZ_KQ960953.1"/>
</dbReference>
<dbReference type="AlphaFoldDB" id="A0A134CEA6"/>
<dbReference type="InterPro" id="IPR003682">
    <property type="entry name" value="rRNA_ssu_MeTfrase_G"/>
</dbReference>
<dbReference type="PANTHER" id="PTHR31760:SF0">
    <property type="entry name" value="S-ADENOSYL-L-METHIONINE-DEPENDENT METHYLTRANSFERASES SUPERFAMILY PROTEIN"/>
    <property type="match status" value="1"/>
</dbReference>
<comment type="function">
    <text evidence="6">Specifically methylates the N7 position of a guanine in 16S rRNA.</text>
</comment>
<feature type="binding site" evidence="6">
    <location>
        <begin position="128"/>
        <end position="129"/>
    </location>
    <ligand>
        <name>S-adenosyl-L-methionine</name>
        <dbReference type="ChEBI" id="CHEBI:59789"/>
    </ligand>
</feature>
<name>A0A134CEA6_9FIRM</name>
<comment type="similarity">
    <text evidence="6">Belongs to the methyltransferase superfamily. RNA methyltransferase RsmG family.</text>
</comment>
<sequence length="237" mass="26917">MFQNELKKAMQAIGISLTEKQITQYTLFFEALVETNKVMNLTALTSSMDVAWKHIADSLSCYDERYFLGHKKVLDLGSGAGFPGVPLFIYNPDLEITFFDSLQKRLYFIESVIQRLSEQQLTYLHGRAEDMAHQEGYREAFDIVTSRAVARLPILAEWCLPYVKKGGYMIALKGAQYEAEIKEAQKAIEILGGMIEEVRPVQLGQFADKRAIIYIRKIASAPKKYPRKPKVAAKNPL</sequence>
<keyword evidence="5 6" id="KW-0949">S-adenosyl-L-methionine</keyword>
<reference evidence="8" key="1">
    <citation type="submission" date="2016-01" db="EMBL/GenBank/DDBJ databases">
        <authorList>
            <person name="Mitreva M."/>
            <person name="Pepin K.H."/>
            <person name="Mihindukulasuriya K.A."/>
            <person name="Fulton R."/>
            <person name="Fronick C."/>
            <person name="O'Laughlin M."/>
            <person name="Miner T."/>
            <person name="Herter B."/>
            <person name="Rosa B.A."/>
            <person name="Cordes M."/>
            <person name="Tomlinson C."/>
            <person name="Wollam A."/>
            <person name="Palsikar V.B."/>
            <person name="Mardis E.R."/>
            <person name="Wilson R.K."/>
        </authorList>
    </citation>
    <scope>NUCLEOTIDE SEQUENCE [LARGE SCALE GENOMIC DNA]</scope>
    <source>
        <strain evidence="8">KA00182</strain>
    </source>
</reference>
<keyword evidence="8" id="KW-1185">Reference proteome</keyword>
<comment type="caution">
    <text evidence="6">Lacks conserved residue(s) required for the propagation of feature annotation.</text>
</comment>
<accession>A0A134CEA6</accession>
<dbReference type="NCBIfam" id="TIGR00138">
    <property type="entry name" value="rsmG_gidB"/>
    <property type="match status" value="1"/>
</dbReference>
<evidence type="ECO:0000256" key="1">
    <source>
        <dbReference type="ARBA" id="ARBA00022490"/>
    </source>
</evidence>
<evidence type="ECO:0000256" key="3">
    <source>
        <dbReference type="ARBA" id="ARBA00022603"/>
    </source>
</evidence>
<dbReference type="InterPro" id="IPR029063">
    <property type="entry name" value="SAM-dependent_MTases_sf"/>
</dbReference>